<evidence type="ECO:0000256" key="9">
    <source>
        <dbReference type="ARBA" id="ARBA00023237"/>
    </source>
</evidence>
<keyword evidence="4" id="KW-0410">Iron transport</keyword>
<dbReference type="Pfam" id="PF00593">
    <property type="entry name" value="TonB_dep_Rec_b-barrel"/>
    <property type="match status" value="1"/>
</dbReference>
<dbReference type="SMART" id="SM00965">
    <property type="entry name" value="STN"/>
    <property type="match status" value="1"/>
</dbReference>
<evidence type="ECO:0000256" key="2">
    <source>
        <dbReference type="ARBA" id="ARBA00022448"/>
    </source>
</evidence>
<dbReference type="InterPro" id="IPR012910">
    <property type="entry name" value="Plug_dom"/>
</dbReference>
<dbReference type="InterPro" id="IPR011662">
    <property type="entry name" value="Secretin/TonB_short_N"/>
</dbReference>
<keyword evidence="8 10" id="KW-0472">Membrane</keyword>
<protein>
    <recommendedName>
        <fullName evidence="14">Secretin/TonB short N-terminal domain-containing protein</fullName>
    </recommendedName>
</protein>
<evidence type="ECO:0000256" key="6">
    <source>
        <dbReference type="ARBA" id="ARBA00023004"/>
    </source>
</evidence>
<keyword evidence="7 11" id="KW-0798">TonB box</keyword>
<dbReference type="Pfam" id="PF07715">
    <property type="entry name" value="Plug"/>
    <property type="match status" value="1"/>
</dbReference>
<dbReference type="InterPro" id="IPR023996">
    <property type="entry name" value="TonB-dep_OMP_SusC/RagA"/>
</dbReference>
<reference evidence="15 16" key="1">
    <citation type="submission" date="2016-11" db="EMBL/GenBank/DDBJ databases">
        <title>Whole genomes of Flavobacteriaceae.</title>
        <authorList>
            <person name="Stine C."/>
            <person name="Li C."/>
            <person name="Tadesse D."/>
        </authorList>
    </citation>
    <scope>NUCLEOTIDE SEQUENCE [LARGE SCALE GENOMIC DNA]</scope>
    <source>
        <strain evidence="15 16">DSM 15937</strain>
    </source>
</reference>
<keyword evidence="3 10" id="KW-1134">Transmembrane beta strand</keyword>
<dbReference type="Pfam" id="PF13715">
    <property type="entry name" value="CarbopepD_reg_2"/>
    <property type="match status" value="1"/>
</dbReference>
<evidence type="ECO:0000256" key="13">
    <source>
        <dbReference type="SAM" id="SignalP"/>
    </source>
</evidence>
<dbReference type="InterPro" id="IPR023997">
    <property type="entry name" value="TonB-dep_OMP_SusC/RagA_CS"/>
</dbReference>
<comment type="subcellular location">
    <subcellularLocation>
        <location evidence="1 10">Cell outer membrane</location>
        <topology evidence="1 10">Multi-pass membrane protein</topology>
    </subcellularLocation>
</comment>
<comment type="similarity">
    <text evidence="10 11">Belongs to the TonB-dependent receptor family.</text>
</comment>
<dbReference type="Gene3D" id="2.170.130.10">
    <property type="entry name" value="TonB-dependent receptor, plug domain"/>
    <property type="match status" value="1"/>
</dbReference>
<evidence type="ECO:0000256" key="10">
    <source>
        <dbReference type="PROSITE-ProRule" id="PRU01360"/>
    </source>
</evidence>
<dbReference type="NCBIfam" id="TIGR04056">
    <property type="entry name" value="OMP_RagA_SusC"/>
    <property type="match status" value="1"/>
</dbReference>
<feature type="compositionally biased region" description="Basic and acidic residues" evidence="12">
    <location>
        <begin position="932"/>
        <end position="942"/>
    </location>
</feature>
<dbReference type="EMBL" id="MUGV01000028">
    <property type="protein sequence ID" value="OXA77422.1"/>
    <property type="molecule type" value="Genomic_DNA"/>
</dbReference>
<dbReference type="Gene3D" id="2.60.40.1120">
    <property type="entry name" value="Carboxypeptidase-like, regulatory domain"/>
    <property type="match status" value="1"/>
</dbReference>
<feature type="signal peptide" evidence="13">
    <location>
        <begin position="1"/>
        <end position="17"/>
    </location>
</feature>
<dbReference type="NCBIfam" id="TIGR04057">
    <property type="entry name" value="SusC_RagA_signa"/>
    <property type="match status" value="1"/>
</dbReference>
<evidence type="ECO:0000256" key="12">
    <source>
        <dbReference type="SAM" id="MobiDB-lite"/>
    </source>
</evidence>
<comment type="caution">
    <text evidence="15">The sequence shown here is derived from an EMBL/GenBank/DDBJ whole genome shotgun (WGS) entry which is preliminary data.</text>
</comment>
<dbReference type="Pfam" id="PF07660">
    <property type="entry name" value="STN"/>
    <property type="match status" value="1"/>
</dbReference>
<dbReference type="InterPro" id="IPR037066">
    <property type="entry name" value="Plug_dom_sf"/>
</dbReference>
<evidence type="ECO:0000256" key="5">
    <source>
        <dbReference type="ARBA" id="ARBA00022692"/>
    </source>
</evidence>
<evidence type="ECO:0000313" key="16">
    <source>
        <dbReference type="Proteomes" id="UP000198382"/>
    </source>
</evidence>
<dbReference type="SUPFAM" id="SSF49464">
    <property type="entry name" value="Carboxypeptidase regulatory domain-like"/>
    <property type="match status" value="1"/>
</dbReference>
<evidence type="ECO:0000256" key="11">
    <source>
        <dbReference type="RuleBase" id="RU003357"/>
    </source>
</evidence>
<feature type="region of interest" description="Disordered" evidence="12">
    <location>
        <begin position="922"/>
        <end position="942"/>
    </location>
</feature>
<keyword evidence="16" id="KW-1185">Reference proteome</keyword>
<dbReference type="InterPro" id="IPR000531">
    <property type="entry name" value="Beta-barrel_TonB"/>
</dbReference>
<keyword evidence="5 10" id="KW-0812">Transmembrane</keyword>
<feature type="chain" id="PRO_5046836937" description="Secretin/TonB short N-terminal domain-containing protein" evidence="13">
    <location>
        <begin position="18"/>
        <end position="1113"/>
    </location>
</feature>
<gene>
    <name evidence="15" type="ORF">B0A65_16250</name>
</gene>
<organism evidence="15 16">
    <name type="scientific">Flavobacterium frigidimaris</name>
    <dbReference type="NCBI Taxonomy" id="262320"/>
    <lineage>
        <taxon>Bacteria</taxon>
        <taxon>Pseudomonadati</taxon>
        <taxon>Bacteroidota</taxon>
        <taxon>Flavobacteriia</taxon>
        <taxon>Flavobacteriales</taxon>
        <taxon>Flavobacteriaceae</taxon>
        <taxon>Flavobacterium</taxon>
    </lineage>
</organism>
<dbReference type="Gene3D" id="2.40.170.20">
    <property type="entry name" value="TonB-dependent receptor, beta-barrel domain"/>
    <property type="match status" value="1"/>
</dbReference>
<dbReference type="Proteomes" id="UP000198382">
    <property type="component" value="Unassembled WGS sequence"/>
</dbReference>
<dbReference type="InterPro" id="IPR008969">
    <property type="entry name" value="CarboxyPept-like_regulatory"/>
</dbReference>
<evidence type="ECO:0000259" key="14">
    <source>
        <dbReference type="SMART" id="SM00965"/>
    </source>
</evidence>
<evidence type="ECO:0000313" key="15">
    <source>
        <dbReference type="EMBL" id="OXA77422.1"/>
    </source>
</evidence>
<dbReference type="SUPFAM" id="SSF56935">
    <property type="entry name" value="Porins"/>
    <property type="match status" value="1"/>
</dbReference>
<dbReference type="PROSITE" id="PS52016">
    <property type="entry name" value="TONB_DEPENDENT_REC_3"/>
    <property type="match status" value="1"/>
</dbReference>
<sequence>MKLSLLFFVTVSFVMQANTSYSQKTKITLDRESVTVKEVIDEIETTTEFKFLFNTKAVDLNRKVSLSVKKVPINTILDLLFKGTDTSYEIDDRKILLTKSKANKTSMVTAPSVIDLAPKQIKGVVTDSNGQPLPSANVVEKGTKNGVTTDFDGKFALTISDENATLVVSYIGFDTQEFQVKGQASLKIVLKESAAGLNEVVVVGYGTQKKHDITGSIASISKNSIKDLVLTSTEQALKGQVSGVQMTQSSSAPGGNASVRIRGGNSISAGNEPLYVIDGFPVYNDTSASSTGVLGNGQPSNVLASINPSDIESMEILKDASATAIYGSRGANGVIIITTKRGKVGQSSVTFETYYGFQQLSKKIDLLNAHDYALSVNADNIRRGRLPYVANPDAYGEGTDWQDEAFRVAATQNYQLNFTGGDEKTKYSISGNYFTQDGILLGSDFTRGSVRVNLDRNLSSKFKLGLSFSSSLTENNQAKTDSDLDANNQGAVSAILYAPPTQTAYNADGSYTRFRGPDGNFYVNPIASLLEIKNLNKTNRTFGNIFLDYKITKDLLFKITLGGDQINVKEDYYNPAFIQDAGITAKARIGVNQSFSWLNENTLTYTKTFAAKHNLTALAGFTRQKLTRETVTAGSERFVNDILEDNNLGAGATANSPGSNVTDWQLESYIARVNYGYNDRYLVTLTGRADGSSRFGESNKFAFFPSGSVAWRVSEEDFMKSTANVISNLKLRTSYGETGNQEIPQYRSLAALGSVSYPIGGIIGSGIAPNRFANPDLRWETTAQFDAGIDLSLFSNRINIVADYYDKRTKDLLLDVQIPGSSGFVSSLQNVGSVKNTGFEFALNTVNFDGEFKWKTSFNITFNKNEILDLGGEYERVVGGGSASKQITNTGILRVGEAVGAFYGYVTDGLFQTQAEVDAGKAAGQPSTSVIGDRRYKDTNGDGKFNESDRAILGYAQPDFFYGLTNTFSYKNFDLNVLINGVQGNDIVNLNVNAQTDVNAPESLNRWTPTNTNTDIQRHTQDSRLTNKQVEDGSYLRIQNISFGYNMPQDVFKNTFVQSIRLYVSLQNWWTFTDYKGYNPDVSSFGQDNLSMGVDRGGYPAAKTFLMGLNVKL</sequence>
<keyword evidence="13" id="KW-0732">Signal</keyword>
<evidence type="ECO:0000256" key="7">
    <source>
        <dbReference type="ARBA" id="ARBA00023077"/>
    </source>
</evidence>
<dbReference type="InterPro" id="IPR036942">
    <property type="entry name" value="Beta-barrel_TonB_sf"/>
</dbReference>
<evidence type="ECO:0000256" key="4">
    <source>
        <dbReference type="ARBA" id="ARBA00022496"/>
    </source>
</evidence>
<evidence type="ECO:0000256" key="3">
    <source>
        <dbReference type="ARBA" id="ARBA00022452"/>
    </source>
</evidence>
<keyword evidence="6" id="KW-0408">Iron</keyword>
<proteinExistence type="inferred from homology"/>
<dbReference type="InterPro" id="IPR039426">
    <property type="entry name" value="TonB-dep_rcpt-like"/>
</dbReference>
<keyword evidence="2 10" id="KW-0813">Transport</keyword>
<keyword evidence="9 10" id="KW-0998">Cell outer membrane</keyword>
<feature type="domain" description="Secretin/TonB short N-terminal" evidence="14">
    <location>
        <begin position="49"/>
        <end position="100"/>
    </location>
</feature>
<evidence type="ECO:0000256" key="8">
    <source>
        <dbReference type="ARBA" id="ARBA00023136"/>
    </source>
</evidence>
<name>A0ABX4BN98_FLAFR</name>
<accession>A0ABX4BN98</accession>
<evidence type="ECO:0000256" key="1">
    <source>
        <dbReference type="ARBA" id="ARBA00004571"/>
    </source>
</evidence>
<keyword evidence="4" id="KW-0406">Ion transport</keyword>